<comment type="caution">
    <text evidence="1">The sequence shown here is derived from an EMBL/GenBank/DDBJ whole genome shotgun (WGS) entry which is preliminary data.</text>
</comment>
<protein>
    <submittedName>
        <fullName evidence="1">Uncharacterized protein</fullName>
    </submittedName>
</protein>
<evidence type="ECO:0000313" key="2">
    <source>
        <dbReference type="Proteomes" id="UP000664654"/>
    </source>
</evidence>
<reference evidence="1" key="1">
    <citation type="submission" date="2021-03" db="EMBL/GenBank/DDBJ databases">
        <title>novel species isolated from a fishpond in China.</title>
        <authorList>
            <person name="Lu H."/>
            <person name="Cai Z."/>
        </authorList>
    </citation>
    <scope>NUCLEOTIDE SEQUENCE</scope>
    <source>
        <strain evidence="1">JCM 30855</strain>
    </source>
</reference>
<name>A0A939DQG5_9ALTE</name>
<gene>
    <name evidence="1" type="ORF">J0A66_17715</name>
</gene>
<dbReference type="RefSeq" id="WP_206575184.1">
    <property type="nucleotide sequence ID" value="NZ_JAFKCV010000013.1"/>
</dbReference>
<dbReference type="AlphaFoldDB" id="A0A939DQG5"/>
<keyword evidence="2" id="KW-1185">Reference proteome</keyword>
<dbReference type="Proteomes" id="UP000664654">
    <property type="component" value="Unassembled WGS sequence"/>
</dbReference>
<proteinExistence type="predicted"/>
<dbReference type="EMBL" id="JAFKCV010000013">
    <property type="protein sequence ID" value="MBN7827073.1"/>
    <property type="molecule type" value="Genomic_DNA"/>
</dbReference>
<evidence type="ECO:0000313" key="1">
    <source>
        <dbReference type="EMBL" id="MBN7827073.1"/>
    </source>
</evidence>
<sequence length="74" mass="8271">MRAYDGGSNRSIRKTTYFQQRTGLNISGFTLLSLSEEAISELYSSETKCESPQVSYTLGSLDNKEFDYGDRLSG</sequence>
<organism evidence="1 2">
    <name type="scientific">Bowmanella dokdonensis</name>
    <dbReference type="NCBI Taxonomy" id="751969"/>
    <lineage>
        <taxon>Bacteria</taxon>
        <taxon>Pseudomonadati</taxon>
        <taxon>Pseudomonadota</taxon>
        <taxon>Gammaproteobacteria</taxon>
        <taxon>Alteromonadales</taxon>
        <taxon>Alteromonadaceae</taxon>
        <taxon>Bowmanella</taxon>
    </lineage>
</organism>
<accession>A0A939DQG5</accession>